<name>A0A537LY04_9BACT</name>
<organism evidence="8 9">
    <name type="scientific">Candidatus Segetimicrobium genomatis</name>
    <dbReference type="NCBI Taxonomy" id="2569760"/>
    <lineage>
        <taxon>Bacteria</taxon>
        <taxon>Bacillati</taxon>
        <taxon>Candidatus Sysuimicrobiota</taxon>
        <taxon>Candidatus Sysuimicrobiia</taxon>
        <taxon>Candidatus Sysuimicrobiales</taxon>
        <taxon>Candidatus Segetimicrobiaceae</taxon>
        <taxon>Candidatus Segetimicrobium</taxon>
    </lineage>
</organism>
<dbReference type="EC" id="7.1.1.-" evidence="5"/>
<comment type="function">
    <text evidence="5">NDH-1 shuttles electrons from NADH, via FMN and iron-sulfur (Fe-S) centers, to quinones in the respiratory chain. The immediate electron acceptor for the enzyme in this species is believed to be ubiquinone. Couples the redox reaction to proton translocation (for every two electrons transferred, four hydrogen ions are translocated across the cytoplasmic membrane), and thus conserves the redox energy in a proton gradient.</text>
</comment>
<feature type="transmembrane region" description="Helical" evidence="5">
    <location>
        <begin position="402"/>
        <end position="423"/>
    </location>
</feature>
<keyword evidence="3 5" id="KW-1133">Transmembrane helix</keyword>
<dbReference type="InterPro" id="IPR001750">
    <property type="entry name" value="ND/Mrp_TM"/>
</dbReference>
<dbReference type="GO" id="GO:0042773">
    <property type="term" value="P:ATP synthesis coupled electron transport"/>
    <property type="evidence" value="ECO:0007669"/>
    <property type="project" value="InterPro"/>
</dbReference>
<evidence type="ECO:0000256" key="2">
    <source>
        <dbReference type="ARBA" id="ARBA00022692"/>
    </source>
</evidence>
<keyword evidence="5" id="KW-0874">Quinone</keyword>
<reference evidence="8 9" key="1">
    <citation type="journal article" date="2019" name="Nat. Microbiol.">
        <title>Mediterranean grassland soil C-N compound turnover is dependent on rainfall and depth, and is mediated by genomically divergent microorganisms.</title>
        <authorList>
            <person name="Diamond S."/>
            <person name="Andeer P.F."/>
            <person name="Li Z."/>
            <person name="Crits-Christoph A."/>
            <person name="Burstein D."/>
            <person name="Anantharaman K."/>
            <person name="Lane K.R."/>
            <person name="Thomas B.C."/>
            <person name="Pan C."/>
            <person name="Northen T.R."/>
            <person name="Banfield J.F."/>
        </authorList>
    </citation>
    <scope>NUCLEOTIDE SEQUENCE [LARGE SCALE GENOMIC DNA]</scope>
    <source>
        <strain evidence="8">NP_5</strain>
    </source>
</reference>
<evidence type="ECO:0000256" key="6">
    <source>
        <dbReference type="RuleBase" id="RU000320"/>
    </source>
</evidence>
<feature type="transmembrane region" description="Helical" evidence="5">
    <location>
        <begin position="122"/>
        <end position="151"/>
    </location>
</feature>
<comment type="subunit">
    <text evidence="5">NDH-1 is composed of 14 different subunits. Subunits NuoA, H, J, K, L, M, N constitute the membrane sector of the complex.</text>
</comment>
<keyword evidence="5" id="KW-0813">Transport</keyword>
<feature type="transmembrane region" description="Helical" evidence="5">
    <location>
        <begin position="298"/>
        <end position="316"/>
    </location>
</feature>
<keyword evidence="5" id="KW-1278">Translocase</keyword>
<dbReference type="EMBL" id="VBAM01000173">
    <property type="protein sequence ID" value="TMJ12875.1"/>
    <property type="molecule type" value="Genomic_DNA"/>
</dbReference>
<feature type="transmembrane region" description="Helical" evidence="5">
    <location>
        <begin position="367"/>
        <end position="390"/>
    </location>
</feature>
<feature type="transmembrane region" description="Helical" evidence="5">
    <location>
        <begin position="444"/>
        <end position="462"/>
    </location>
</feature>
<evidence type="ECO:0000256" key="5">
    <source>
        <dbReference type="HAMAP-Rule" id="MF_00445"/>
    </source>
</evidence>
<feature type="transmembrane region" description="Helical" evidence="5">
    <location>
        <begin position="163"/>
        <end position="184"/>
    </location>
</feature>
<keyword evidence="5" id="KW-1003">Cell membrane</keyword>
<keyword evidence="2 5" id="KW-0812">Transmembrane</keyword>
<dbReference type="AlphaFoldDB" id="A0A537LY04"/>
<comment type="caution">
    <text evidence="8">The sequence shown here is derived from an EMBL/GenBank/DDBJ whole genome shotgun (WGS) entry which is preliminary data.</text>
</comment>
<dbReference type="GO" id="GO:0050136">
    <property type="term" value="F:NADH dehydrogenase (quinone) (non-electrogenic) activity"/>
    <property type="evidence" value="ECO:0007669"/>
    <property type="project" value="UniProtKB-UniRule"/>
</dbReference>
<feature type="transmembrane region" description="Helical" evidence="5">
    <location>
        <begin position="270"/>
        <end position="289"/>
    </location>
</feature>
<dbReference type="NCBIfam" id="TIGR01770">
    <property type="entry name" value="NDH_I_N"/>
    <property type="match status" value="1"/>
</dbReference>
<dbReference type="Proteomes" id="UP000320393">
    <property type="component" value="Unassembled WGS sequence"/>
</dbReference>
<feature type="transmembrane region" description="Helical" evidence="5">
    <location>
        <begin position="204"/>
        <end position="227"/>
    </location>
</feature>
<keyword evidence="5" id="KW-0520">NAD</keyword>
<evidence type="ECO:0000313" key="8">
    <source>
        <dbReference type="EMBL" id="TMJ12875.1"/>
    </source>
</evidence>
<comment type="similarity">
    <text evidence="5">Belongs to the complex I subunit 2 family.</text>
</comment>
<accession>A0A537LY04</accession>
<dbReference type="InterPro" id="IPR010096">
    <property type="entry name" value="NADH-Q_OxRdtase_suN/2"/>
</dbReference>
<feature type="domain" description="NADH:quinone oxidoreductase/Mrp antiporter transmembrane" evidence="7">
    <location>
        <begin position="128"/>
        <end position="417"/>
    </location>
</feature>
<evidence type="ECO:0000256" key="3">
    <source>
        <dbReference type="ARBA" id="ARBA00022989"/>
    </source>
</evidence>
<keyword evidence="4 5" id="KW-0472">Membrane</keyword>
<feature type="transmembrane region" description="Helical" evidence="5">
    <location>
        <begin position="84"/>
        <end position="102"/>
    </location>
</feature>
<feature type="transmembrane region" description="Helical" evidence="5">
    <location>
        <begin position="322"/>
        <end position="346"/>
    </location>
</feature>
<sequence>MTPAREMALIVPEAVLVLGAFLMLLWDAWKTGAALESDAPRPALPWLALAAIVVALGWTVGGGGEGSGFGRMYIRDHLTRMIDLAALGAAGVAVLLSPAYLIRVRLPRGEYYALVLLSTVGAMLMAASGTLVTLFLGLEILSLPLYILAGLARRSRRSQEAGLKYLLLGGFATAFFVYGVALVFGATGSTDLARIAAAPRSPLLAAGAALLTIGLGFEAALVPFHAWAPDVYEGAPLPATAFMSVAAKIGAFAGFLRVFPLALPQFAAQWSQALAAIAILTMVLGNLAALRQTNLKRLLAYSSIAHAGYLLIGVASGGPAGIWSVLFYLLVYAGMNLGAFGVLLLLERQGAEADRLEDLAGLAGRAPWAAVMLVLFMVSLAGLPPTAGFIAKLYLLRAALGAHQVALAIVGVLTSVVSVYYYLRVAYVAVTGDAPEGVAVFRNGFAGAALAIVSAGVVWLGLFPAGFTAAVQQAARVIR</sequence>
<evidence type="ECO:0000313" key="9">
    <source>
        <dbReference type="Proteomes" id="UP000320393"/>
    </source>
</evidence>
<feature type="transmembrane region" description="Helical" evidence="5">
    <location>
        <begin position="239"/>
        <end position="258"/>
    </location>
</feature>
<keyword evidence="5" id="KW-0830">Ubiquinone</keyword>
<proteinExistence type="inferred from homology"/>
<dbReference type="HAMAP" id="MF_00445">
    <property type="entry name" value="NDH1_NuoN_1"/>
    <property type="match status" value="1"/>
</dbReference>
<dbReference type="Pfam" id="PF00361">
    <property type="entry name" value="Proton_antipo_M"/>
    <property type="match status" value="1"/>
</dbReference>
<dbReference type="GO" id="GO:0005886">
    <property type="term" value="C:plasma membrane"/>
    <property type="evidence" value="ECO:0007669"/>
    <property type="project" value="UniProtKB-SubCell"/>
</dbReference>
<evidence type="ECO:0000256" key="1">
    <source>
        <dbReference type="ARBA" id="ARBA00004127"/>
    </source>
</evidence>
<gene>
    <name evidence="5" type="primary">nuoN</name>
    <name evidence="8" type="ORF">E6H02_05600</name>
</gene>
<protein>
    <recommendedName>
        <fullName evidence="5">NADH-quinone oxidoreductase subunit N</fullName>
        <ecNumber evidence="5">7.1.1.-</ecNumber>
    </recommendedName>
    <alternativeName>
        <fullName evidence="5">NADH dehydrogenase I subunit N</fullName>
    </alternativeName>
    <alternativeName>
        <fullName evidence="5">NDH-1 subunit N</fullName>
    </alternativeName>
</protein>
<comment type="subcellular location">
    <subcellularLocation>
        <location evidence="5">Cell membrane</location>
        <topology evidence="5">Multi-pass membrane protein</topology>
    </subcellularLocation>
    <subcellularLocation>
        <location evidence="1">Endomembrane system</location>
        <topology evidence="1">Multi-pass membrane protein</topology>
    </subcellularLocation>
    <subcellularLocation>
        <location evidence="6">Membrane</location>
        <topology evidence="6">Multi-pass membrane protein</topology>
    </subcellularLocation>
</comment>
<evidence type="ECO:0000259" key="7">
    <source>
        <dbReference type="Pfam" id="PF00361"/>
    </source>
</evidence>
<dbReference type="GO" id="GO:0008137">
    <property type="term" value="F:NADH dehydrogenase (ubiquinone) activity"/>
    <property type="evidence" value="ECO:0007669"/>
    <property type="project" value="InterPro"/>
</dbReference>
<feature type="transmembrane region" description="Helical" evidence="5">
    <location>
        <begin position="46"/>
        <end position="64"/>
    </location>
</feature>
<dbReference type="GO" id="GO:0048038">
    <property type="term" value="F:quinone binding"/>
    <property type="evidence" value="ECO:0007669"/>
    <property type="project" value="UniProtKB-KW"/>
</dbReference>
<dbReference type="GO" id="GO:0012505">
    <property type="term" value="C:endomembrane system"/>
    <property type="evidence" value="ECO:0007669"/>
    <property type="project" value="UniProtKB-SubCell"/>
</dbReference>
<dbReference type="PANTHER" id="PTHR22773">
    <property type="entry name" value="NADH DEHYDROGENASE"/>
    <property type="match status" value="1"/>
</dbReference>
<evidence type="ECO:0000256" key="4">
    <source>
        <dbReference type="ARBA" id="ARBA00023136"/>
    </source>
</evidence>
<comment type="catalytic activity">
    <reaction evidence="5">
        <text>a quinone + NADH + 5 H(+)(in) = a quinol + NAD(+) + 4 H(+)(out)</text>
        <dbReference type="Rhea" id="RHEA:57888"/>
        <dbReference type="ChEBI" id="CHEBI:15378"/>
        <dbReference type="ChEBI" id="CHEBI:24646"/>
        <dbReference type="ChEBI" id="CHEBI:57540"/>
        <dbReference type="ChEBI" id="CHEBI:57945"/>
        <dbReference type="ChEBI" id="CHEBI:132124"/>
    </reaction>
</comment>
<feature type="transmembrane region" description="Helical" evidence="5">
    <location>
        <begin position="7"/>
        <end position="26"/>
    </location>
</feature>